<reference evidence="5 6" key="1">
    <citation type="submission" date="2015-09" db="EMBL/GenBank/DDBJ databases">
        <authorList>
            <consortium name="Pathogen Informatics"/>
            <person name="Wu L."/>
            <person name="Ma J."/>
        </authorList>
    </citation>
    <scope>NUCLEOTIDE SEQUENCE [LARGE SCALE GENOMIC DNA]</scope>
    <source>
        <strain evidence="5 6">2789STDY5834858</strain>
    </source>
</reference>
<keyword evidence="6" id="KW-1185">Reference proteome</keyword>
<comment type="caution">
    <text evidence="5">The sequence shown here is derived from an EMBL/GenBank/DDBJ whole genome shotgun (WGS) entry which is preliminary data.</text>
</comment>
<comment type="cofactor">
    <cofactor evidence="4">
        <name>Mg(2+)</name>
        <dbReference type="ChEBI" id="CHEBI:18420"/>
    </cofactor>
</comment>
<dbReference type="NCBIfam" id="TIGR02727">
    <property type="entry name" value="MTHFS_bact"/>
    <property type="match status" value="1"/>
</dbReference>
<keyword evidence="2 4" id="KW-0547">Nucleotide-binding</keyword>
<evidence type="ECO:0000313" key="6">
    <source>
        <dbReference type="Proteomes" id="UP000095488"/>
    </source>
</evidence>
<name>A0ABP2AVR0_SARVE</name>
<dbReference type="RefSeq" id="WP_070101208.1">
    <property type="nucleotide sequence ID" value="NZ_CABIXL010000007.1"/>
</dbReference>
<evidence type="ECO:0000256" key="2">
    <source>
        <dbReference type="ARBA" id="ARBA00022741"/>
    </source>
</evidence>
<dbReference type="EMBL" id="CYZR01000007">
    <property type="protein sequence ID" value="CUO13986.1"/>
    <property type="molecule type" value="Genomic_DNA"/>
</dbReference>
<dbReference type="PANTHER" id="PTHR23407">
    <property type="entry name" value="ATPASE INHIBITOR/5-FORMYLTETRAHYDROFOLATE CYCLO-LIGASE"/>
    <property type="match status" value="1"/>
</dbReference>
<dbReference type="Proteomes" id="UP000095488">
    <property type="component" value="Unassembled WGS sequence"/>
</dbReference>
<dbReference type="InterPro" id="IPR002698">
    <property type="entry name" value="FTHF_cligase"/>
</dbReference>
<dbReference type="SUPFAM" id="SSF100950">
    <property type="entry name" value="NagB/RpiA/CoA transferase-like"/>
    <property type="match status" value="1"/>
</dbReference>
<organism evidence="5 6">
    <name type="scientific">Sarcina ventriculi</name>
    <name type="common">Clostridium ventriculi</name>
    <dbReference type="NCBI Taxonomy" id="1267"/>
    <lineage>
        <taxon>Bacteria</taxon>
        <taxon>Bacillati</taxon>
        <taxon>Bacillota</taxon>
        <taxon>Clostridia</taxon>
        <taxon>Eubacteriales</taxon>
        <taxon>Clostridiaceae</taxon>
        <taxon>Sarcina</taxon>
    </lineage>
</organism>
<dbReference type="Pfam" id="PF01812">
    <property type="entry name" value="5-FTHF_cyc-lig"/>
    <property type="match status" value="1"/>
</dbReference>
<gene>
    <name evidence="5" type="primary">yqgN</name>
    <name evidence="5" type="ORF">ERS852473_02007</name>
</gene>
<accession>A0ABP2AVR0</accession>
<dbReference type="Gene3D" id="3.40.50.10420">
    <property type="entry name" value="NagB/RpiA/CoA transferase-like"/>
    <property type="match status" value="1"/>
</dbReference>
<dbReference type="PIRSF" id="PIRSF006806">
    <property type="entry name" value="FTHF_cligase"/>
    <property type="match status" value="1"/>
</dbReference>
<evidence type="ECO:0000313" key="5">
    <source>
        <dbReference type="EMBL" id="CUO13986.1"/>
    </source>
</evidence>
<keyword evidence="3 4" id="KW-0067">ATP-binding</keyword>
<evidence type="ECO:0000256" key="1">
    <source>
        <dbReference type="ARBA" id="ARBA00010638"/>
    </source>
</evidence>
<sequence length="188" mass="21949">MRKQDIRKIIKRKRQELNKDIKQELDKRVIDNFFNSEYIKDSNIIFIYVGMDSEINTINIINKLLDMGKRVAVPKVLSQNKEMVSLEIKSILDLNESGSFGILEPDISKKDVGNEIDLIIVPGLAFDKRGYRIGYGGGFYDKFLEKHNKIKRISLCYNFQIIENVPNEEFDKRIDTIITEDEIIKINF</sequence>
<comment type="similarity">
    <text evidence="1 4">Belongs to the 5-formyltetrahydrofolate cyclo-ligase family.</text>
</comment>
<protein>
    <recommendedName>
        <fullName evidence="4">5-formyltetrahydrofolate cyclo-ligase</fullName>
        <ecNumber evidence="4">6.3.3.2</ecNumber>
    </recommendedName>
</protein>
<dbReference type="InterPro" id="IPR037171">
    <property type="entry name" value="NagB/RpiA_transferase-like"/>
</dbReference>
<evidence type="ECO:0000256" key="4">
    <source>
        <dbReference type="RuleBase" id="RU361279"/>
    </source>
</evidence>
<dbReference type="EC" id="6.3.3.2" evidence="4"/>
<comment type="catalytic activity">
    <reaction evidence="4">
        <text>(6S)-5-formyl-5,6,7,8-tetrahydrofolate + ATP = (6R)-5,10-methenyltetrahydrofolate + ADP + phosphate</text>
        <dbReference type="Rhea" id="RHEA:10488"/>
        <dbReference type="ChEBI" id="CHEBI:30616"/>
        <dbReference type="ChEBI" id="CHEBI:43474"/>
        <dbReference type="ChEBI" id="CHEBI:57455"/>
        <dbReference type="ChEBI" id="CHEBI:57457"/>
        <dbReference type="ChEBI" id="CHEBI:456216"/>
        <dbReference type="EC" id="6.3.3.2"/>
    </reaction>
</comment>
<keyword evidence="4" id="KW-0460">Magnesium</keyword>
<dbReference type="InterPro" id="IPR024185">
    <property type="entry name" value="FTHF_cligase-like_sf"/>
</dbReference>
<proteinExistence type="inferred from homology"/>
<evidence type="ECO:0000256" key="3">
    <source>
        <dbReference type="ARBA" id="ARBA00022840"/>
    </source>
</evidence>
<keyword evidence="4" id="KW-0479">Metal-binding</keyword>
<dbReference type="PANTHER" id="PTHR23407:SF1">
    <property type="entry name" value="5-FORMYLTETRAHYDROFOLATE CYCLO-LIGASE"/>
    <property type="match status" value="1"/>
</dbReference>